<evidence type="ECO:0000256" key="4">
    <source>
        <dbReference type="SAM" id="MobiDB-lite"/>
    </source>
</evidence>
<evidence type="ECO:0000313" key="6">
    <source>
        <dbReference type="EMBL" id="KAL3523045.1"/>
    </source>
</evidence>
<feature type="region of interest" description="Disordered" evidence="4">
    <location>
        <begin position="226"/>
        <end position="266"/>
    </location>
</feature>
<evidence type="ECO:0000256" key="1">
    <source>
        <dbReference type="ARBA" id="ARBA00022664"/>
    </source>
</evidence>
<dbReference type="SUPFAM" id="SSF54928">
    <property type="entry name" value="RNA-binding domain, RBD"/>
    <property type="match status" value="1"/>
</dbReference>
<dbReference type="EMBL" id="JBJUIK010000007">
    <property type="protein sequence ID" value="KAL3523045.1"/>
    <property type="molecule type" value="Genomic_DNA"/>
</dbReference>
<keyword evidence="1" id="KW-0507">mRNA processing</keyword>
<dbReference type="InterPro" id="IPR035979">
    <property type="entry name" value="RBD_domain_sf"/>
</dbReference>
<organism evidence="6 7">
    <name type="scientific">Cinchona calisaya</name>
    <dbReference type="NCBI Taxonomy" id="153742"/>
    <lineage>
        <taxon>Eukaryota</taxon>
        <taxon>Viridiplantae</taxon>
        <taxon>Streptophyta</taxon>
        <taxon>Embryophyta</taxon>
        <taxon>Tracheophyta</taxon>
        <taxon>Spermatophyta</taxon>
        <taxon>Magnoliopsida</taxon>
        <taxon>eudicotyledons</taxon>
        <taxon>Gunneridae</taxon>
        <taxon>Pentapetalae</taxon>
        <taxon>asterids</taxon>
        <taxon>lamiids</taxon>
        <taxon>Gentianales</taxon>
        <taxon>Rubiaceae</taxon>
        <taxon>Cinchonoideae</taxon>
        <taxon>Cinchoneae</taxon>
        <taxon>Cinchona</taxon>
    </lineage>
</organism>
<comment type="caution">
    <text evidence="6">The sequence shown here is derived from an EMBL/GenBank/DDBJ whole genome shotgun (WGS) entry which is preliminary data.</text>
</comment>
<dbReference type="Pfam" id="PF00076">
    <property type="entry name" value="RRM_1"/>
    <property type="match status" value="1"/>
</dbReference>
<accession>A0ABD2ZXH2</accession>
<dbReference type="PANTHER" id="PTHR23139">
    <property type="entry name" value="RNA-BINDING PROTEIN"/>
    <property type="match status" value="1"/>
</dbReference>
<protein>
    <recommendedName>
        <fullName evidence="5">RRM domain-containing protein</fullName>
    </recommendedName>
</protein>
<dbReference type="Gene3D" id="3.30.70.330">
    <property type="match status" value="2"/>
</dbReference>
<dbReference type="Proteomes" id="UP001630127">
    <property type="component" value="Unassembled WGS sequence"/>
</dbReference>
<keyword evidence="3" id="KW-0508">mRNA splicing</keyword>
<evidence type="ECO:0000256" key="3">
    <source>
        <dbReference type="ARBA" id="ARBA00023187"/>
    </source>
</evidence>
<feature type="domain" description="RRM" evidence="5">
    <location>
        <begin position="92"/>
        <end position="145"/>
    </location>
</feature>
<dbReference type="GO" id="GO:0008380">
    <property type="term" value="P:RNA splicing"/>
    <property type="evidence" value="ECO:0007669"/>
    <property type="project" value="UniProtKB-KW"/>
</dbReference>
<evidence type="ECO:0000313" key="7">
    <source>
        <dbReference type="Proteomes" id="UP001630127"/>
    </source>
</evidence>
<reference evidence="6 7" key="1">
    <citation type="submission" date="2024-11" db="EMBL/GenBank/DDBJ databases">
        <title>A near-complete genome assembly of Cinchona calisaya.</title>
        <authorList>
            <person name="Lian D.C."/>
            <person name="Zhao X.W."/>
            <person name="Wei L."/>
        </authorList>
    </citation>
    <scope>NUCLEOTIDE SEQUENCE [LARGE SCALE GENOMIC DNA]</scope>
    <source>
        <tissue evidence="6">Nenye</tissue>
    </source>
</reference>
<sequence>MKHLYCKRISGFDMAPSPNTLIPSATSAPGQVPGTAPAVPGRFSNMFPLAPGPGVPVKVNRPSDYKPLKDATLGAVGLTRGSVGRLEGPDHIFMGGLPYYFIEVQIRDILESFGPFCDLVFWDYADVESATRAHQGLNGRKFGDNQNMAQCPLQFAANLTEIHDEMHTGSHCDSLQSRHVEAGEMVGDRCVKGYSFQIFGDTMHSRITRTQPFSWSNVRDNAGPLGHDTPLRFSSSHARDNAGRSRHGTPLDFSSSHGRDNIGPSG</sequence>
<keyword evidence="2" id="KW-0694">RNA-binding</keyword>
<proteinExistence type="predicted"/>
<evidence type="ECO:0000256" key="2">
    <source>
        <dbReference type="ARBA" id="ARBA00022884"/>
    </source>
</evidence>
<dbReference type="InterPro" id="IPR000504">
    <property type="entry name" value="RRM_dom"/>
</dbReference>
<gene>
    <name evidence="6" type="ORF">ACH5RR_015879</name>
</gene>
<dbReference type="AlphaFoldDB" id="A0ABD2ZXH2"/>
<name>A0ABD2ZXH2_9GENT</name>
<dbReference type="GO" id="GO:0003723">
    <property type="term" value="F:RNA binding"/>
    <property type="evidence" value="ECO:0007669"/>
    <property type="project" value="UniProtKB-KW"/>
</dbReference>
<dbReference type="InterPro" id="IPR012677">
    <property type="entry name" value="Nucleotide-bd_a/b_plait_sf"/>
</dbReference>
<evidence type="ECO:0000259" key="5">
    <source>
        <dbReference type="Pfam" id="PF00076"/>
    </source>
</evidence>
<keyword evidence="7" id="KW-1185">Reference proteome</keyword>
<dbReference type="GO" id="GO:0006397">
    <property type="term" value="P:mRNA processing"/>
    <property type="evidence" value="ECO:0007669"/>
    <property type="project" value="UniProtKB-KW"/>
</dbReference>